<evidence type="ECO:0000259" key="2">
    <source>
        <dbReference type="Pfam" id="PF13968"/>
    </source>
</evidence>
<dbReference type="Pfam" id="PF13968">
    <property type="entry name" value="DUF4220"/>
    <property type="match status" value="1"/>
</dbReference>
<proteinExistence type="predicted"/>
<feature type="transmembrane region" description="Helical" evidence="1">
    <location>
        <begin position="90"/>
        <end position="109"/>
    </location>
</feature>
<feature type="domain" description="DUF4220" evidence="2">
    <location>
        <begin position="65"/>
        <end position="450"/>
    </location>
</feature>
<dbReference type="PANTHER" id="PTHR31325">
    <property type="entry name" value="OS01G0798800 PROTEIN-RELATED"/>
    <property type="match status" value="1"/>
</dbReference>
<organism evidence="3 4">
    <name type="scientific">Oryza sativa subsp. japonica</name>
    <name type="common">Rice</name>
    <dbReference type="NCBI Taxonomy" id="39947"/>
    <lineage>
        <taxon>Eukaryota</taxon>
        <taxon>Viridiplantae</taxon>
        <taxon>Streptophyta</taxon>
        <taxon>Embryophyta</taxon>
        <taxon>Tracheophyta</taxon>
        <taxon>Spermatophyta</taxon>
        <taxon>Magnoliopsida</taxon>
        <taxon>Liliopsida</taxon>
        <taxon>Poales</taxon>
        <taxon>Poaceae</taxon>
        <taxon>BOP clade</taxon>
        <taxon>Oryzoideae</taxon>
        <taxon>Oryzeae</taxon>
        <taxon>Oryzinae</taxon>
        <taxon>Oryza</taxon>
        <taxon>Oryza sativa</taxon>
    </lineage>
</organism>
<accession>A0A0P0X1X3</accession>
<dbReference type="InterPro" id="IPR025315">
    <property type="entry name" value="DUF4220"/>
</dbReference>
<feature type="transmembrane region" description="Helical" evidence="1">
    <location>
        <begin position="56"/>
        <end position="78"/>
    </location>
</feature>
<evidence type="ECO:0000313" key="4">
    <source>
        <dbReference type="Proteomes" id="UP000000763"/>
    </source>
</evidence>
<sequence length="787" mass="88209">MEQHVERNASSAHHLRDVWLSIGGTVVRIEVMAMVAIFLTFYAVTFGSCRRWSSRWIIQKVFLAANALSVSLGTYSIGLMQSSLVKSKMYPVWSVSLLALFASIDSINTFGLDYSGQFLKLLYQLFLYFGYVLVISISGNTNNGMVAAAIGMLCSVTLCKGFHRLMAYVLPTRLRSMNKEIADRMEVVKGGPNFNAAIMQGYQYLVDKTYYPSITLEELWKPDNGMDKLGTDADAYKDICLSFSLCHLLQRRFFGFSCAESDRPETRSFVLEGLLQPVASSSSSSQGTGGSRGNYERAFKVIEVELAFMYDYIYSSNAFVHYYEAGACTAWAIASILTTCFLCVAVALQQKEAIIASSAVTMLDSEVISTTMTPDIVITLVILVSLASLQVLQLVNSLSSNWARVSLVCHLFRRNANNLEPSMGLKLRLFLSRIKLLDKYQWQNKLGQYESSSWLKKALGFVSFKIGQCCYKPVFHFMLYCVRCMMRWPTICCPCYVVCSPLCNWVFKLQPSWQLLPGPCWVIYSALYKLFGLQYIQQVLTDMLGISTASSIQLPIEVKSTVIDALVGILMPRPNHDSVVLSSGSTSLAKNGLQDKFIRQYASTSYHGGSASTIIPESKGNQASIILTWHAATGCYDKDYEQRKKMKATTESPLQHRQYRVVATALSKYCMYLVAYVPQLLPGQQSYTTSVYNDFVRSPSYILQSGTQLKDELCEAVVEDELRWKVLADFWVEMLLYLAPSDNVTAHIEQLAQGGEFITHLWALLFHAGILYRPYKEEEEPAAAGTV</sequence>
<dbReference type="Gramene" id="Os07t0116300-01">
    <property type="protein sequence ID" value="Os07t0116300-01"/>
    <property type="gene ID" value="Os07g0116300"/>
</dbReference>
<evidence type="ECO:0000256" key="1">
    <source>
        <dbReference type="SAM" id="Phobius"/>
    </source>
</evidence>
<dbReference type="Pfam" id="PF04578">
    <property type="entry name" value="DUF594"/>
    <property type="match status" value="1"/>
</dbReference>
<dbReference type="Proteomes" id="UP000000763">
    <property type="component" value="Chromosome 7"/>
</dbReference>
<reference evidence="4" key="1">
    <citation type="journal article" date="2005" name="Nature">
        <title>The map-based sequence of the rice genome.</title>
        <authorList>
            <consortium name="International rice genome sequencing project (IRGSP)"/>
            <person name="Matsumoto T."/>
            <person name="Wu J."/>
            <person name="Kanamori H."/>
            <person name="Katayose Y."/>
            <person name="Fujisawa M."/>
            <person name="Namiki N."/>
            <person name="Mizuno H."/>
            <person name="Yamamoto K."/>
            <person name="Antonio B.A."/>
            <person name="Baba T."/>
            <person name="Sakata K."/>
            <person name="Nagamura Y."/>
            <person name="Aoki H."/>
            <person name="Arikawa K."/>
            <person name="Arita K."/>
            <person name="Bito T."/>
            <person name="Chiden Y."/>
            <person name="Fujitsuka N."/>
            <person name="Fukunaka R."/>
            <person name="Hamada M."/>
            <person name="Harada C."/>
            <person name="Hayashi A."/>
            <person name="Hijishita S."/>
            <person name="Honda M."/>
            <person name="Hosokawa S."/>
            <person name="Ichikawa Y."/>
            <person name="Idonuma A."/>
            <person name="Iijima M."/>
            <person name="Ikeda M."/>
            <person name="Ikeno M."/>
            <person name="Ito K."/>
            <person name="Ito S."/>
            <person name="Ito T."/>
            <person name="Ito Y."/>
            <person name="Ito Y."/>
            <person name="Iwabuchi A."/>
            <person name="Kamiya K."/>
            <person name="Karasawa W."/>
            <person name="Kurita K."/>
            <person name="Katagiri S."/>
            <person name="Kikuta A."/>
            <person name="Kobayashi H."/>
            <person name="Kobayashi N."/>
            <person name="Machita K."/>
            <person name="Maehara T."/>
            <person name="Masukawa M."/>
            <person name="Mizubayashi T."/>
            <person name="Mukai Y."/>
            <person name="Nagasaki H."/>
            <person name="Nagata Y."/>
            <person name="Naito S."/>
            <person name="Nakashima M."/>
            <person name="Nakama Y."/>
            <person name="Nakamichi Y."/>
            <person name="Nakamura M."/>
            <person name="Meguro A."/>
            <person name="Negishi M."/>
            <person name="Ohta I."/>
            <person name="Ohta T."/>
            <person name="Okamoto M."/>
            <person name="Ono N."/>
            <person name="Saji S."/>
            <person name="Sakaguchi M."/>
            <person name="Sakai K."/>
            <person name="Shibata M."/>
            <person name="Shimokawa T."/>
            <person name="Song J."/>
            <person name="Takazaki Y."/>
            <person name="Terasawa K."/>
            <person name="Tsugane M."/>
            <person name="Tsuji K."/>
            <person name="Ueda S."/>
            <person name="Waki K."/>
            <person name="Yamagata H."/>
            <person name="Yamamoto M."/>
            <person name="Yamamoto S."/>
            <person name="Yamane H."/>
            <person name="Yoshiki S."/>
            <person name="Yoshihara R."/>
            <person name="Yukawa K."/>
            <person name="Zhong H."/>
            <person name="Yano M."/>
            <person name="Yuan Q."/>
            <person name="Ouyang S."/>
            <person name="Liu J."/>
            <person name="Jones K.M."/>
            <person name="Gansberger K."/>
            <person name="Moffat K."/>
            <person name="Hill J."/>
            <person name="Bera J."/>
            <person name="Fadrosh D."/>
            <person name="Jin S."/>
            <person name="Johri S."/>
            <person name="Kim M."/>
            <person name="Overton L."/>
            <person name="Reardon M."/>
            <person name="Tsitrin T."/>
            <person name="Vuong H."/>
            <person name="Weaver B."/>
            <person name="Ciecko A."/>
            <person name="Tallon L."/>
            <person name="Jackson J."/>
            <person name="Pai G."/>
            <person name="Aken S.V."/>
            <person name="Utterback T."/>
            <person name="Reidmuller S."/>
            <person name="Feldblyum T."/>
            <person name="Hsiao J."/>
            <person name="Zismann V."/>
            <person name="Iobst S."/>
            <person name="de Vazeille A.R."/>
            <person name="Buell C.R."/>
            <person name="Ying K."/>
            <person name="Li Y."/>
            <person name="Lu T."/>
            <person name="Huang Y."/>
            <person name="Zhao Q."/>
            <person name="Feng Q."/>
            <person name="Zhang L."/>
            <person name="Zhu J."/>
            <person name="Weng Q."/>
            <person name="Mu J."/>
            <person name="Lu Y."/>
            <person name="Fan D."/>
            <person name="Liu Y."/>
            <person name="Guan J."/>
            <person name="Zhang Y."/>
            <person name="Yu S."/>
            <person name="Liu X."/>
            <person name="Zhang Y."/>
            <person name="Hong G."/>
            <person name="Han B."/>
            <person name="Choisne N."/>
            <person name="Demange N."/>
            <person name="Orjeda G."/>
            <person name="Samain S."/>
            <person name="Cattolico L."/>
            <person name="Pelletier E."/>
            <person name="Couloux A."/>
            <person name="Segurens B."/>
            <person name="Wincker P."/>
            <person name="D'Hont A."/>
            <person name="Scarpelli C."/>
            <person name="Weissenbach J."/>
            <person name="Salanoubat M."/>
            <person name="Quetier F."/>
            <person name="Yu Y."/>
            <person name="Kim H.R."/>
            <person name="Rambo T."/>
            <person name="Currie J."/>
            <person name="Collura K."/>
            <person name="Luo M."/>
            <person name="Yang T."/>
            <person name="Ammiraju J.S.S."/>
            <person name="Engler F."/>
            <person name="Soderlund C."/>
            <person name="Wing R.A."/>
            <person name="Palmer L.E."/>
            <person name="de la Bastide M."/>
            <person name="Spiegel L."/>
            <person name="Nascimento L."/>
            <person name="Zutavern T."/>
            <person name="O'Shaughnessy A."/>
            <person name="Dike S."/>
            <person name="Dedhia N."/>
            <person name="Preston R."/>
            <person name="Balija V."/>
            <person name="McCombie W.R."/>
            <person name="Chow T."/>
            <person name="Chen H."/>
            <person name="Chung M."/>
            <person name="Chen C."/>
            <person name="Shaw J."/>
            <person name="Wu H."/>
            <person name="Hsiao K."/>
            <person name="Chao Y."/>
            <person name="Chu M."/>
            <person name="Cheng C."/>
            <person name="Hour A."/>
            <person name="Lee P."/>
            <person name="Lin S."/>
            <person name="Lin Y."/>
            <person name="Liou J."/>
            <person name="Liu S."/>
            <person name="Hsing Y."/>
            <person name="Raghuvanshi S."/>
            <person name="Mohanty A."/>
            <person name="Bharti A.K."/>
            <person name="Gaur A."/>
            <person name="Gupta V."/>
            <person name="Kumar D."/>
            <person name="Ravi V."/>
            <person name="Vij S."/>
            <person name="Kapur A."/>
            <person name="Khurana P."/>
            <person name="Khurana P."/>
            <person name="Khurana J.P."/>
            <person name="Tyagi A.K."/>
            <person name="Gaikwad K."/>
            <person name="Singh A."/>
            <person name="Dalal V."/>
            <person name="Srivastava S."/>
            <person name="Dixit A."/>
            <person name="Pal A.K."/>
            <person name="Ghazi I.A."/>
            <person name="Yadav M."/>
            <person name="Pandit A."/>
            <person name="Bhargava A."/>
            <person name="Sureshbabu K."/>
            <person name="Batra K."/>
            <person name="Sharma T.R."/>
            <person name="Mohapatra T."/>
            <person name="Singh N.K."/>
            <person name="Messing J."/>
            <person name="Nelson A.B."/>
            <person name="Fuks G."/>
            <person name="Kavchok S."/>
            <person name="Keizer G."/>
            <person name="Linton E."/>
            <person name="Llaca V."/>
            <person name="Song R."/>
            <person name="Tanyolac B."/>
            <person name="Young S."/>
            <person name="Ho-Il K."/>
            <person name="Hahn J.H."/>
            <person name="Sangsakoo G."/>
            <person name="Vanavichit A."/>
            <person name="de Mattos Luiz.A.T."/>
            <person name="Zimmer P.D."/>
            <person name="Malone G."/>
            <person name="Dellagostin O."/>
            <person name="de Oliveira A.C."/>
            <person name="Bevan M."/>
            <person name="Bancroft I."/>
            <person name="Minx P."/>
            <person name="Cordum H."/>
            <person name="Wilson R."/>
            <person name="Cheng Z."/>
            <person name="Jin W."/>
            <person name="Jiang J."/>
            <person name="Leong S.A."/>
            <person name="Iwama H."/>
            <person name="Gojobori T."/>
            <person name="Itoh T."/>
            <person name="Niimura Y."/>
            <person name="Fujii Y."/>
            <person name="Habara T."/>
            <person name="Sakai H."/>
            <person name="Sato Y."/>
            <person name="Wilson G."/>
            <person name="Kumar K."/>
            <person name="McCouch S."/>
            <person name="Juretic N."/>
            <person name="Hoen D."/>
            <person name="Wright S."/>
            <person name="Bruskiewich R."/>
            <person name="Bureau T."/>
            <person name="Miyao A."/>
            <person name="Hirochika H."/>
            <person name="Nishikawa T."/>
            <person name="Kadowaki K."/>
            <person name="Sugiura M."/>
            <person name="Burr B."/>
            <person name="Sasaki T."/>
        </authorList>
    </citation>
    <scope>NUCLEOTIDE SEQUENCE [LARGE SCALE GENOMIC DNA]</scope>
    <source>
        <strain evidence="4">cv. Nipponbare</strain>
    </source>
</reference>
<dbReference type="AlphaFoldDB" id="A0A0P0X1X3"/>
<reference evidence="4" key="2">
    <citation type="journal article" date="2008" name="Nucleic Acids Res.">
        <title>The rice annotation project database (RAP-DB): 2008 update.</title>
        <authorList>
            <consortium name="The rice annotation project (RAP)"/>
        </authorList>
    </citation>
    <scope>GENOME REANNOTATION</scope>
    <source>
        <strain evidence="4">cv. Nipponbare</strain>
    </source>
</reference>
<keyword evidence="1" id="KW-0812">Transmembrane</keyword>
<keyword evidence="1" id="KW-0472">Membrane</keyword>
<name>A0A0P0X1X3_ORYSJ</name>
<feature type="transmembrane region" description="Helical" evidence="1">
    <location>
        <begin position="121"/>
        <end position="139"/>
    </location>
</feature>
<evidence type="ECO:0000313" key="3">
    <source>
        <dbReference type="EMBL" id="BAC16202.1"/>
    </source>
</evidence>
<dbReference type="InterPro" id="IPR007658">
    <property type="entry name" value="DUF594"/>
</dbReference>
<dbReference type="EMBL" id="AP005486">
    <property type="protein sequence ID" value="BAC16202.1"/>
    <property type="molecule type" value="Genomic_DNA"/>
</dbReference>
<keyword evidence="1" id="KW-1133">Transmembrane helix</keyword>
<gene>
    <name evidence="3" type="primary">OJ1138_B05.126</name>
</gene>
<protein>
    <recommendedName>
        <fullName evidence="2">DUF4220 domain-containing protein</fullName>
    </recommendedName>
</protein>
<feature type="transmembrane region" description="Helical" evidence="1">
    <location>
        <begin position="20"/>
        <end position="44"/>
    </location>
</feature>